<comment type="caution">
    <text evidence="4">The sequence shown here is derived from an EMBL/GenBank/DDBJ whole genome shotgun (WGS) entry which is preliminary data.</text>
</comment>
<evidence type="ECO:0000256" key="2">
    <source>
        <dbReference type="SAM" id="Phobius"/>
    </source>
</evidence>
<dbReference type="Proteomes" id="UP000187465">
    <property type="component" value="Unassembled WGS sequence"/>
</dbReference>
<evidence type="ECO:0000313" key="4">
    <source>
        <dbReference type="EMBL" id="OMD22771.1"/>
    </source>
</evidence>
<accession>A0A1R0WW51</accession>
<dbReference type="PANTHER" id="PTHR42709:SF8">
    <property type="entry name" value="UNDECAPRENYL PHOSPHATE TRANSPORTER A"/>
    <property type="match status" value="1"/>
</dbReference>
<evidence type="ECO:0000313" key="5">
    <source>
        <dbReference type="Proteomes" id="UP000187465"/>
    </source>
</evidence>
<dbReference type="GO" id="GO:0005886">
    <property type="term" value="C:plasma membrane"/>
    <property type="evidence" value="ECO:0007669"/>
    <property type="project" value="TreeGrafter"/>
</dbReference>
<organism evidence="4 5">
    <name type="scientific">Paenibacillus odorifer</name>
    <dbReference type="NCBI Taxonomy" id="189426"/>
    <lineage>
        <taxon>Bacteria</taxon>
        <taxon>Bacillati</taxon>
        <taxon>Bacillota</taxon>
        <taxon>Bacilli</taxon>
        <taxon>Bacillales</taxon>
        <taxon>Paenibacillaceae</taxon>
        <taxon>Paenibacillus</taxon>
    </lineage>
</organism>
<dbReference type="PANTHER" id="PTHR42709">
    <property type="entry name" value="ALKALINE PHOSPHATASE LIKE PROTEIN"/>
    <property type="match status" value="1"/>
</dbReference>
<dbReference type="EMBL" id="MKQP01000063">
    <property type="protein sequence ID" value="OMD22771.1"/>
    <property type="molecule type" value="Genomic_DNA"/>
</dbReference>
<feature type="transmembrane region" description="Helical" evidence="2">
    <location>
        <begin position="178"/>
        <end position="195"/>
    </location>
</feature>
<dbReference type="AlphaFoldDB" id="A0A1R0WW51"/>
<keyword evidence="2" id="KW-1133">Transmembrane helix</keyword>
<dbReference type="InterPro" id="IPR051311">
    <property type="entry name" value="DedA_domain"/>
</dbReference>
<keyword evidence="2" id="KW-0472">Membrane</keyword>
<feature type="transmembrane region" description="Helical" evidence="2">
    <location>
        <begin position="20"/>
        <end position="46"/>
    </location>
</feature>
<comment type="similarity">
    <text evidence="1">Belongs to the DedA family.</text>
</comment>
<name>A0A1R0WW51_9BACL</name>
<gene>
    <name evidence="4" type="ORF">BJP51_31235</name>
</gene>
<evidence type="ECO:0000256" key="1">
    <source>
        <dbReference type="ARBA" id="ARBA00010792"/>
    </source>
</evidence>
<dbReference type="Pfam" id="PF09335">
    <property type="entry name" value="VTT_dom"/>
    <property type="match status" value="1"/>
</dbReference>
<reference evidence="4 5" key="1">
    <citation type="submission" date="2016-10" db="EMBL/GenBank/DDBJ databases">
        <title>Paenibacillus species isolates.</title>
        <authorList>
            <person name="Beno S.M."/>
        </authorList>
    </citation>
    <scope>NUCLEOTIDE SEQUENCE [LARGE SCALE GENOMIC DNA]</scope>
    <source>
        <strain evidence="4 5">FSL H7-0604</strain>
    </source>
</reference>
<evidence type="ECO:0000259" key="3">
    <source>
        <dbReference type="Pfam" id="PF09335"/>
    </source>
</evidence>
<keyword evidence="2" id="KW-0812">Transmembrane</keyword>
<feature type="transmembrane region" description="Helical" evidence="2">
    <location>
        <begin position="52"/>
        <end position="74"/>
    </location>
</feature>
<dbReference type="RefSeq" id="WP_076179759.1">
    <property type="nucleotide sequence ID" value="NZ_MKQP01000063.1"/>
</dbReference>
<protein>
    <recommendedName>
        <fullName evidence="3">VTT domain-containing protein</fullName>
    </recommendedName>
</protein>
<sequence length="204" mass="23085">MHFISDLISTLFEWIQSLGYFGIMIGLMIEVIPSEIVLAFGGFLVWSGDINFFGAVLFGTIGGVIAQIFVYWIGRYGGRPVLEKYGKYILIQKKHIDHSEEWFNKYGTGVIFTARFIPVVRHAISVPAGISRMPLGKFTLLTTLAVIPWSALFVYLGMTLGNKWEDIDEVAAKYTNEIILVALALIIIYFVYKWFKSKKRGNAK</sequence>
<feature type="domain" description="VTT" evidence="3">
    <location>
        <begin position="32"/>
        <end position="157"/>
    </location>
</feature>
<proteinExistence type="inferred from homology"/>
<feature type="transmembrane region" description="Helical" evidence="2">
    <location>
        <begin position="138"/>
        <end position="158"/>
    </location>
</feature>
<dbReference type="InterPro" id="IPR032816">
    <property type="entry name" value="VTT_dom"/>
</dbReference>